<feature type="domain" description="HTH tetR-type" evidence="5">
    <location>
        <begin position="17"/>
        <end position="77"/>
    </location>
</feature>
<name>A0A091ATH7_9GAMM</name>
<dbReference type="PROSITE" id="PS50977">
    <property type="entry name" value="HTH_TETR_2"/>
    <property type="match status" value="1"/>
</dbReference>
<sequence>MNFLPHRPAAPGRPKDPEKRAAILEAAMRLFPERGYDGVSMDVIAQAAGVSKLTVYSHFEDKESLFAAAVTTCCEDLLPHGVFEPVTGQAVREALTTIGRSFTDLIMDERAIKLHQIMVAQAGQKPRLTDIFYAAGPKRTLDEMESFLRQAQATGALEVANPAHAAAHFFCLLKGIRHMSVLVGKSPLPTAAERQEHIAEVVDIFLKAFAPTARSGGAR</sequence>
<keyword evidence="7" id="KW-1185">Reference proteome</keyword>
<keyword evidence="2 4" id="KW-0238">DNA-binding</keyword>
<dbReference type="SUPFAM" id="SSF46689">
    <property type="entry name" value="Homeodomain-like"/>
    <property type="match status" value="1"/>
</dbReference>
<dbReference type="Pfam" id="PF14246">
    <property type="entry name" value="TetR_C_7"/>
    <property type="match status" value="1"/>
</dbReference>
<dbReference type="Proteomes" id="UP000029385">
    <property type="component" value="Unassembled WGS sequence"/>
</dbReference>
<dbReference type="InterPro" id="IPR050109">
    <property type="entry name" value="HTH-type_TetR-like_transc_reg"/>
</dbReference>
<dbReference type="FunFam" id="1.10.10.60:FF:000141">
    <property type="entry name" value="TetR family transcriptional regulator"/>
    <property type="match status" value="1"/>
</dbReference>
<dbReference type="PATRIC" id="fig|1121015.4.peg.2257"/>
<organism evidence="6 7">
    <name type="scientific">Arenimonas oryziterrae DSM 21050 = YC6267</name>
    <dbReference type="NCBI Taxonomy" id="1121015"/>
    <lineage>
        <taxon>Bacteria</taxon>
        <taxon>Pseudomonadati</taxon>
        <taxon>Pseudomonadota</taxon>
        <taxon>Gammaproteobacteria</taxon>
        <taxon>Lysobacterales</taxon>
        <taxon>Lysobacteraceae</taxon>
        <taxon>Arenimonas</taxon>
    </lineage>
</organism>
<protein>
    <recommendedName>
        <fullName evidence="5">HTH tetR-type domain-containing protein</fullName>
    </recommendedName>
</protein>
<dbReference type="Pfam" id="PF00440">
    <property type="entry name" value="TetR_N"/>
    <property type="match status" value="1"/>
</dbReference>
<dbReference type="PRINTS" id="PR00455">
    <property type="entry name" value="HTHTETR"/>
</dbReference>
<keyword evidence="3" id="KW-0804">Transcription</keyword>
<dbReference type="STRING" id="1121015.GCA_000420545_02837"/>
<gene>
    <name evidence="6" type="ORF">N789_13935</name>
</gene>
<dbReference type="InterPro" id="IPR009057">
    <property type="entry name" value="Homeodomain-like_sf"/>
</dbReference>
<dbReference type="RefSeq" id="WP_022970425.1">
    <property type="nucleotide sequence ID" value="NZ_ATVD01000007.1"/>
</dbReference>
<evidence type="ECO:0000256" key="2">
    <source>
        <dbReference type="ARBA" id="ARBA00023125"/>
    </source>
</evidence>
<dbReference type="EMBL" id="AVCI01000010">
    <property type="protein sequence ID" value="KFN42452.1"/>
    <property type="molecule type" value="Genomic_DNA"/>
</dbReference>
<dbReference type="GO" id="GO:0003700">
    <property type="term" value="F:DNA-binding transcription factor activity"/>
    <property type="evidence" value="ECO:0007669"/>
    <property type="project" value="TreeGrafter"/>
</dbReference>
<feature type="DNA-binding region" description="H-T-H motif" evidence="4">
    <location>
        <begin position="40"/>
        <end position="59"/>
    </location>
</feature>
<evidence type="ECO:0000313" key="7">
    <source>
        <dbReference type="Proteomes" id="UP000029385"/>
    </source>
</evidence>
<dbReference type="GO" id="GO:0000976">
    <property type="term" value="F:transcription cis-regulatory region binding"/>
    <property type="evidence" value="ECO:0007669"/>
    <property type="project" value="TreeGrafter"/>
</dbReference>
<dbReference type="Gene3D" id="1.10.10.60">
    <property type="entry name" value="Homeodomain-like"/>
    <property type="match status" value="1"/>
</dbReference>
<proteinExistence type="predicted"/>
<dbReference type="PANTHER" id="PTHR30055">
    <property type="entry name" value="HTH-TYPE TRANSCRIPTIONAL REGULATOR RUTR"/>
    <property type="match status" value="1"/>
</dbReference>
<keyword evidence="1" id="KW-0805">Transcription regulation</keyword>
<dbReference type="InterPro" id="IPR001647">
    <property type="entry name" value="HTH_TetR"/>
</dbReference>
<comment type="caution">
    <text evidence="6">The sequence shown here is derived from an EMBL/GenBank/DDBJ whole genome shotgun (WGS) entry which is preliminary data.</text>
</comment>
<dbReference type="SUPFAM" id="SSF48498">
    <property type="entry name" value="Tetracyclin repressor-like, C-terminal domain"/>
    <property type="match status" value="1"/>
</dbReference>
<accession>A0A091ATH7</accession>
<evidence type="ECO:0000259" key="5">
    <source>
        <dbReference type="PROSITE" id="PS50977"/>
    </source>
</evidence>
<evidence type="ECO:0000256" key="4">
    <source>
        <dbReference type="PROSITE-ProRule" id="PRU00335"/>
    </source>
</evidence>
<evidence type="ECO:0000256" key="1">
    <source>
        <dbReference type="ARBA" id="ARBA00023015"/>
    </source>
</evidence>
<dbReference type="Gene3D" id="1.10.357.10">
    <property type="entry name" value="Tetracycline Repressor, domain 2"/>
    <property type="match status" value="1"/>
</dbReference>
<dbReference type="AlphaFoldDB" id="A0A091ATH7"/>
<dbReference type="PANTHER" id="PTHR30055:SF146">
    <property type="entry name" value="HTH-TYPE TRANSCRIPTIONAL DUAL REGULATOR CECR"/>
    <property type="match status" value="1"/>
</dbReference>
<dbReference type="InterPro" id="IPR039536">
    <property type="entry name" value="TetR_C_Proteobacteria"/>
</dbReference>
<reference evidence="6 7" key="1">
    <citation type="submission" date="2013-09" db="EMBL/GenBank/DDBJ databases">
        <title>Genome sequencing of Arenimonas oryziterrae.</title>
        <authorList>
            <person name="Chen F."/>
            <person name="Wang G."/>
        </authorList>
    </citation>
    <scope>NUCLEOTIDE SEQUENCE [LARGE SCALE GENOMIC DNA]</scope>
    <source>
        <strain evidence="6 7">YC6267</strain>
    </source>
</reference>
<dbReference type="eggNOG" id="COG1309">
    <property type="taxonomic scope" value="Bacteria"/>
</dbReference>
<evidence type="ECO:0000256" key="3">
    <source>
        <dbReference type="ARBA" id="ARBA00023163"/>
    </source>
</evidence>
<dbReference type="OrthoDB" id="8535430at2"/>
<dbReference type="InterPro" id="IPR036271">
    <property type="entry name" value="Tet_transcr_reg_TetR-rel_C_sf"/>
</dbReference>
<evidence type="ECO:0000313" key="6">
    <source>
        <dbReference type="EMBL" id="KFN42452.1"/>
    </source>
</evidence>